<feature type="transmembrane region" description="Helical" evidence="6">
    <location>
        <begin position="391"/>
        <end position="410"/>
    </location>
</feature>
<feature type="transmembrane region" description="Helical" evidence="6">
    <location>
        <begin position="486"/>
        <end position="507"/>
    </location>
</feature>
<comment type="subcellular location">
    <subcellularLocation>
        <location evidence="1">Cell membrane</location>
        <topology evidence="1">Multi-pass membrane protein</topology>
    </subcellularLocation>
</comment>
<feature type="transmembrane region" description="Helical" evidence="6">
    <location>
        <begin position="462"/>
        <end position="479"/>
    </location>
</feature>
<feature type="transmembrane region" description="Helical" evidence="6">
    <location>
        <begin position="258"/>
        <end position="274"/>
    </location>
</feature>
<dbReference type="InterPro" id="IPR052159">
    <property type="entry name" value="Competence_DNA_uptake"/>
</dbReference>
<dbReference type="NCBIfam" id="TIGR00360">
    <property type="entry name" value="ComEC_N-term"/>
    <property type="match status" value="1"/>
</dbReference>
<evidence type="ECO:0000259" key="7">
    <source>
        <dbReference type="Pfam" id="PF03772"/>
    </source>
</evidence>
<dbReference type="InterPro" id="IPR004477">
    <property type="entry name" value="ComEC_N"/>
</dbReference>
<keyword evidence="5 6" id="KW-0472">Membrane</keyword>
<dbReference type="PANTHER" id="PTHR30619">
    <property type="entry name" value="DNA INTERNALIZATION/COMPETENCE PROTEIN COMEC/REC2"/>
    <property type="match status" value="1"/>
</dbReference>
<sequence>MRRPAAVVGFSWFFALLAGTFCPIGGTMALLFLCLAAGVVSLFVRPLRIVKVVPTALLTAAVAMGSICLATFLTVLPIQSLDGVNCRVEGIITDLPTPKGERMLYPVKVTSVDADGAPQEFNIFLSCRGQLPARTFDEISADVHFYTSGAKEEKGAYIAAYTLGDVQVKEAEVRPVYAFVVDARQKLMETNRETLSSDAAEVINGVLLGADDQIDPKIKQAFRDTGIAHLLAVSGAHISIFTNFVLMVLMRFKVNRRVAAVLAAGFAFGFMALTGFTPSVMRAGLMSIVYLLGLAARKKADSLNSLGLAAFLLTILNPFAVRDLGLIMSLMATLGMIVLSARMESWMIRPFANVKRGRRVINGIVATVAQSLSASLFLLPITIVVFERVSLISPVTNVLCMLPASIMMIASGVGSMLHSMGMLAFISNPCLLVAGLLAKYLIAVTGLLSGVPFAVISTSQGFVLVWLAGTILLFCLAFLLRKDVSLFQSCTALSAIVLMIGILSYQISMRGVTSIKVMNSENVLSAAVVRDGRAAVIGCGGSYNAAARIQNYLQDEEIRRLEMLVLPSMEEEFASGAQELLESFPVDMVLAPAEADLTALKAASPDTEFYPYDSADIRFWEGFDVTASRQGEESALRMEVGETEILLSTNNADVTFVQGSHPDVALLGKELPANFQKCTPDVALTPSGGLAPIYLAEREVESILVGEKTDLIIMTRGKGDVLIRRD</sequence>
<protein>
    <recommendedName>
        <fullName evidence="7">ComEC/Rec2-related protein domain-containing protein</fullName>
    </recommendedName>
</protein>
<evidence type="ECO:0000256" key="6">
    <source>
        <dbReference type="SAM" id="Phobius"/>
    </source>
</evidence>
<reference evidence="9" key="1">
    <citation type="submission" date="2020-07" db="EMBL/GenBank/DDBJ databases">
        <title>Complete genome sequencing of Clostridia bacterium strain 12CBH8.</title>
        <authorList>
            <person name="Sakamoto M."/>
            <person name="Murakami T."/>
            <person name="Mori H."/>
        </authorList>
    </citation>
    <scope>NUCLEOTIDE SEQUENCE [LARGE SCALE GENOMIC DNA]</scope>
    <source>
        <strain evidence="9">12CBH8</strain>
    </source>
</reference>
<feature type="transmembrane region" description="Helical" evidence="6">
    <location>
        <begin position="226"/>
        <end position="246"/>
    </location>
</feature>
<dbReference type="KEGG" id="sman:C12CBH8_21170"/>
<evidence type="ECO:0000256" key="2">
    <source>
        <dbReference type="ARBA" id="ARBA00022475"/>
    </source>
</evidence>
<feature type="transmembrane region" description="Helical" evidence="6">
    <location>
        <begin position="303"/>
        <end position="320"/>
    </location>
</feature>
<evidence type="ECO:0000313" key="9">
    <source>
        <dbReference type="Proteomes" id="UP000593890"/>
    </source>
</evidence>
<dbReference type="EMBL" id="AP023321">
    <property type="protein sequence ID" value="BCI61478.1"/>
    <property type="molecule type" value="Genomic_DNA"/>
</dbReference>
<evidence type="ECO:0000313" key="8">
    <source>
        <dbReference type="EMBL" id="BCI61478.1"/>
    </source>
</evidence>
<feature type="transmembrane region" description="Helical" evidence="6">
    <location>
        <begin position="56"/>
        <end position="78"/>
    </location>
</feature>
<keyword evidence="4 6" id="KW-1133">Transmembrane helix</keyword>
<dbReference type="AlphaFoldDB" id="A0A7I8D3T3"/>
<gene>
    <name evidence="8" type="ORF">C12CBH8_21170</name>
</gene>
<evidence type="ECO:0000256" key="4">
    <source>
        <dbReference type="ARBA" id="ARBA00022989"/>
    </source>
</evidence>
<proteinExistence type="predicted"/>
<dbReference type="PANTHER" id="PTHR30619:SF1">
    <property type="entry name" value="RECOMBINATION PROTEIN 2"/>
    <property type="match status" value="1"/>
</dbReference>
<keyword evidence="3 6" id="KW-0812">Transmembrane</keyword>
<organism evidence="8 9">
    <name type="scientific">Solibaculum mannosilyticum</name>
    <dbReference type="NCBI Taxonomy" id="2780922"/>
    <lineage>
        <taxon>Bacteria</taxon>
        <taxon>Bacillati</taxon>
        <taxon>Bacillota</taxon>
        <taxon>Clostridia</taxon>
        <taxon>Eubacteriales</taxon>
        <taxon>Oscillospiraceae</taxon>
        <taxon>Solibaculum</taxon>
    </lineage>
</organism>
<feature type="transmembrane region" description="Helical" evidence="6">
    <location>
        <begin position="28"/>
        <end position="44"/>
    </location>
</feature>
<accession>A0A7I8D3T3</accession>
<feature type="transmembrane region" description="Helical" evidence="6">
    <location>
        <begin position="422"/>
        <end position="442"/>
    </location>
</feature>
<dbReference type="Proteomes" id="UP000593890">
    <property type="component" value="Chromosome"/>
</dbReference>
<feature type="transmembrane region" description="Helical" evidence="6">
    <location>
        <begin position="364"/>
        <end position="385"/>
    </location>
</feature>
<dbReference type="Pfam" id="PF03772">
    <property type="entry name" value="Competence"/>
    <property type="match status" value="1"/>
</dbReference>
<feature type="transmembrane region" description="Helical" evidence="6">
    <location>
        <begin position="326"/>
        <end position="343"/>
    </location>
</feature>
<feature type="domain" description="ComEC/Rec2-related protein" evidence="7">
    <location>
        <begin position="207"/>
        <end position="481"/>
    </location>
</feature>
<evidence type="ECO:0000256" key="3">
    <source>
        <dbReference type="ARBA" id="ARBA00022692"/>
    </source>
</evidence>
<evidence type="ECO:0000256" key="5">
    <source>
        <dbReference type="ARBA" id="ARBA00023136"/>
    </source>
</evidence>
<name>A0A7I8D3T3_9FIRM</name>
<dbReference type="GO" id="GO:0005886">
    <property type="term" value="C:plasma membrane"/>
    <property type="evidence" value="ECO:0007669"/>
    <property type="project" value="UniProtKB-SubCell"/>
</dbReference>
<evidence type="ECO:0000256" key="1">
    <source>
        <dbReference type="ARBA" id="ARBA00004651"/>
    </source>
</evidence>
<dbReference type="RefSeq" id="WP_215533226.1">
    <property type="nucleotide sequence ID" value="NZ_AP023321.1"/>
</dbReference>
<keyword evidence="2" id="KW-1003">Cell membrane</keyword>
<keyword evidence="9" id="KW-1185">Reference proteome</keyword>